<dbReference type="GO" id="GO:0009536">
    <property type="term" value="C:plastid"/>
    <property type="evidence" value="ECO:0007669"/>
    <property type="project" value="TreeGrafter"/>
</dbReference>
<dbReference type="NCBIfam" id="TIGR04560">
    <property type="entry name" value="ribo_THX"/>
    <property type="match status" value="1"/>
</dbReference>
<evidence type="ECO:0000313" key="5">
    <source>
        <dbReference type="EMBL" id="KAK7349850.1"/>
    </source>
</evidence>
<dbReference type="GO" id="GO:1990904">
    <property type="term" value="C:ribonucleoprotein complex"/>
    <property type="evidence" value="ECO:0007669"/>
    <property type="project" value="UniProtKB-KW"/>
</dbReference>
<dbReference type="EMBL" id="JAYMYQ010000002">
    <property type="protein sequence ID" value="KAK7349850.1"/>
    <property type="molecule type" value="Genomic_DNA"/>
</dbReference>
<dbReference type="InterPro" id="IPR044695">
    <property type="entry name" value="Ribosomal_bTHXc/bTHXc_plant"/>
</dbReference>
<gene>
    <name evidence="5" type="ORF">VNO77_07613</name>
</gene>
<proteinExistence type="inferred from homology"/>
<sequence length="138" mass="15003">MRGNLTALLLPSQTLSIELSSAMASLLLASPPPLSIQLSNSFFSSQTLCSPLFTPFRSLSASATSTFSPIPSVFCGRGDRKTAKGKRFNHSFGNARPRDKNKGRGPPRLYAPPAPEKKDRFEDNEVVEIEIDESLFSG</sequence>
<evidence type="ECO:0000256" key="3">
    <source>
        <dbReference type="ARBA" id="ARBA00023274"/>
    </source>
</evidence>
<comment type="caution">
    <text evidence="5">The sequence shown here is derived from an EMBL/GenBank/DDBJ whole genome shotgun (WGS) entry which is preliminary data.</text>
</comment>
<evidence type="ECO:0008006" key="7">
    <source>
        <dbReference type="Google" id="ProtNLM"/>
    </source>
</evidence>
<keyword evidence="2" id="KW-0689">Ribosomal protein</keyword>
<accession>A0AAN9QTG7</accession>
<organism evidence="5 6">
    <name type="scientific">Canavalia gladiata</name>
    <name type="common">Sword bean</name>
    <name type="synonym">Dolichos gladiatus</name>
    <dbReference type="NCBI Taxonomy" id="3824"/>
    <lineage>
        <taxon>Eukaryota</taxon>
        <taxon>Viridiplantae</taxon>
        <taxon>Streptophyta</taxon>
        <taxon>Embryophyta</taxon>
        <taxon>Tracheophyta</taxon>
        <taxon>Spermatophyta</taxon>
        <taxon>Magnoliopsida</taxon>
        <taxon>eudicotyledons</taxon>
        <taxon>Gunneridae</taxon>
        <taxon>Pentapetalae</taxon>
        <taxon>rosids</taxon>
        <taxon>fabids</taxon>
        <taxon>Fabales</taxon>
        <taxon>Fabaceae</taxon>
        <taxon>Papilionoideae</taxon>
        <taxon>50 kb inversion clade</taxon>
        <taxon>NPAAA clade</taxon>
        <taxon>indigoferoid/millettioid clade</taxon>
        <taxon>Phaseoleae</taxon>
        <taxon>Canavalia</taxon>
    </lineage>
</organism>
<dbReference type="GO" id="GO:0005840">
    <property type="term" value="C:ribosome"/>
    <property type="evidence" value="ECO:0007669"/>
    <property type="project" value="UniProtKB-KW"/>
</dbReference>
<evidence type="ECO:0000256" key="1">
    <source>
        <dbReference type="ARBA" id="ARBA00010834"/>
    </source>
</evidence>
<reference evidence="5 6" key="1">
    <citation type="submission" date="2024-01" db="EMBL/GenBank/DDBJ databases">
        <title>The genomes of 5 underutilized Papilionoideae crops provide insights into root nodulation and disease resistanc.</title>
        <authorList>
            <person name="Jiang F."/>
        </authorList>
    </citation>
    <scope>NUCLEOTIDE SEQUENCE [LARGE SCALE GENOMIC DNA]</scope>
    <source>
        <strain evidence="5">LVBAO_FW01</strain>
        <tissue evidence="5">Leaves</tissue>
    </source>
</reference>
<dbReference type="InterPro" id="IPR030826">
    <property type="entry name" value="Ribosomal_bTHX/bTHXc/bTHXm"/>
</dbReference>
<dbReference type="PANTHER" id="PTHR34550">
    <property type="entry name" value="30S RIBOSOMAL PROTEIN S31, CHLOROPLASTIC"/>
    <property type="match status" value="1"/>
</dbReference>
<dbReference type="PANTHER" id="PTHR34550:SF2">
    <property type="entry name" value="SMALL RIBOSOMAL SUBUNIT PROTEIN BTHXC"/>
    <property type="match status" value="1"/>
</dbReference>
<dbReference type="GO" id="GO:0032544">
    <property type="term" value="P:plastid translation"/>
    <property type="evidence" value="ECO:0007669"/>
    <property type="project" value="TreeGrafter"/>
</dbReference>
<comment type="similarity">
    <text evidence="1">Belongs to the bacterial ribosomal protein bTHX family.</text>
</comment>
<keyword evidence="3" id="KW-0687">Ribonucleoprotein</keyword>
<evidence type="ECO:0000313" key="6">
    <source>
        <dbReference type="Proteomes" id="UP001367508"/>
    </source>
</evidence>
<feature type="region of interest" description="Disordered" evidence="4">
    <location>
        <begin position="78"/>
        <end position="122"/>
    </location>
</feature>
<protein>
    <recommendedName>
        <fullName evidence="7">30S ribosomal protein S31, chloroplastic</fullName>
    </recommendedName>
</protein>
<dbReference type="Pfam" id="PF17067">
    <property type="entry name" value="RPS31"/>
    <property type="match status" value="1"/>
</dbReference>
<dbReference type="AlphaFoldDB" id="A0AAN9QTG7"/>
<dbReference type="Proteomes" id="UP001367508">
    <property type="component" value="Unassembled WGS sequence"/>
</dbReference>
<evidence type="ECO:0000256" key="2">
    <source>
        <dbReference type="ARBA" id="ARBA00022980"/>
    </source>
</evidence>
<keyword evidence="6" id="KW-1185">Reference proteome</keyword>
<name>A0AAN9QTG7_CANGL</name>
<evidence type="ECO:0000256" key="4">
    <source>
        <dbReference type="SAM" id="MobiDB-lite"/>
    </source>
</evidence>